<sequence>MFIEENNFCPSICFDFVEIAANIYSEMREEARDHARLRNAYFEQSNALWLRVLGDEQARQAYLIGNKALAKELSVKGQLHNMQMKAAHGKAQESIYRLRNPEMQGNGRGQERIIDLHGLHVTEAIHVLKRELSVLRNAARSADQRIQVYICVGTGHHTKGSRTPARLPISVQRYLLEEGLDYSEPQPGLLRVVIY</sequence>
<organism evidence="2 3">
    <name type="scientific">Solanum commersonii</name>
    <name type="common">Commerson's wild potato</name>
    <name type="synonym">Commerson's nightshade</name>
    <dbReference type="NCBI Taxonomy" id="4109"/>
    <lineage>
        <taxon>Eukaryota</taxon>
        <taxon>Viridiplantae</taxon>
        <taxon>Streptophyta</taxon>
        <taxon>Embryophyta</taxon>
        <taxon>Tracheophyta</taxon>
        <taxon>Spermatophyta</taxon>
        <taxon>Magnoliopsida</taxon>
        <taxon>eudicotyledons</taxon>
        <taxon>Gunneridae</taxon>
        <taxon>Pentapetalae</taxon>
        <taxon>asterids</taxon>
        <taxon>lamiids</taxon>
        <taxon>Solanales</taxon>
        <taxon>Solanaceae</taxon>
        <taxon>Solanoideae</taxon>
        <taxon>Solaneae</taxon>
        <taxon>Solanum</taxon>
    </lineage>
</organism>
<dbReference type="SMART" id="SM00463">
    <property type="entry name" value="SMR"/>
    <property type="match status" value="1"/>
</dbReference>
<comment type="caution">
    <text evidence="2">The sequence shown here is derived from an EMBL/GenBank/DDBJ whole genome shotgun (WGS) entry which is preliminary data.</text>
</comment>
<accession>A0A9J5XVU5</accession>
<dbReference type="OrthoDB" id="3231855at2759"/>
<evidence type="ECO:0000313" key="2">
    <source>
        <dbReference type="EMBL" id="KAG5591038.1"/>
    </source>
</evidence>
<name>A0A9J5XVU5_SOLCO</name>
<proteinExistence type="predicted"/>
<dbReference type="Pfam" id="PF08590">
    <property type="entry name" value="DUF1771"/>
    <property type="match status" value="1"/>
</dbReference>
<dbReference type="InterPro" id="IPR053242">
    <property type="entry name" value="PAM2-like_domain"/>
</dbReference>
<gene>
    <name evidence="2" type="ORF">H5410_041552</name>
</gene>
<dbReference type="AlphaFoldDB" id="A0A9J5XVU5"/>
<dbReference type="PANTHER" id="PTHR46651">
    <property type="entry name" value="POLYADENYLATE-BINDING PROTEIN-INTERACTING PROTEIN 7"/>
    <property type="match status" value="1"/>
</dbReference>
<protein>
    <recommendedName>
        <fullName evidence="1">Smr domain-containing protein</fullName>
    </recommendedName>
</protein>
<dbReference type="InterPro" id="IPR036063">
    <property type="entry name" value="Smr_dom_sf"/>
</dbReference>
<dbReference type="PROSITE" id="PS50828">
    <property type="entry name" value="SMR"/>
    <property type="match status" value="1"/>
</dbReference>
<evidence type="ECO:0000259" key="1">
    <source>
        <dbReference type="PROSITE" id="PS50828"/>
    </source>
</evidence>
<dbReference type="EMBL" id="JACXVP010000008">
    <property type="protein sequence ID" value="KAG5591038.1"/>
    <property type="molecule type" value="Genomic_DNA"/>
</dbReference>
<feature type="domain" description="Smr" evidence="1">
    <location>
        <begin position="114"/>
        <end position="195"/>
    </location>
</feature>
<dbReference type="PANTHER" id="PTHR46651:SF1">
    <property type="entry name" value="SMALL MUTS RELATED FAMILY PROTEIN"/>
    <property type="match status" value="1"/>
</dbReference>
<evidence type="ECO:0000313" key="3">
    <source>
        <dbReference type="Proteomes" id="UP000824120"/>
    </source>
</evidence>
<dbReference type="Proteomes" id="UP000824120">
    <property type="component" value="Chromosome 8"/>
</dbReference>
<reference evidence="2 3" key="1">
    <citation type="submission" date="2020-09" db="EMBL/GenBank/DDBJ databases">
        <title>De no assembly of potato wild relative species, Solanum commersonii.</title>
        <authorList>
            <person name="Cho K."/>
        </authorList>
    </citation>
    <scope>NUCLEOTIDE SEQUENCE [LARGE SCALE GENOMIC DNA]</scope>
    <source>
        <strain evidence="2">LZ3.2</strain>
        <tissue evidence="2">Leaf</tissue>
    </source>
</reference>
<dbReference type="SMART" id="SM01162">
    <property type="entry name" value="DUF1771"/>
    <property type="match status" value="1"/>
</dbReference>
<dbReference type="Gene3D" id="3.30.1370.110">
    <property type="match status" value="1"/>
</dbReference>
<dbReference type="InterPro" id="IPR002625">
    <property type="entry name" value="Smr_dom"/>
</dbReference>
<dbReference type="InterPro" id="IPR013899">
    <property type="entry name" value="DUF1771"/>
</dbReference>
<dbReference type="SUPFAM" id="SSF160443">
    <property type="entry name" value="SMR domain-like"/>
    <property type="match status" value="1"/>
</dbReference>
<keyword evidence="3" id="KW-1185">Reference proteome</keyword>